<reference evidence="6 7" key="1">
    <citation type="submission" date="2024-09" db="EMBL/GenBank/DDBJ databases">
        <authorList>
            <person name="Sun Q."/>
            <person name="Mori K."/>
        </authorList>
    </citation>
    <scope>NUCLEOTIDE SEQUENCE [LARGE SCALE GENOMIC DNA]</scope>
    <source>
        <strain evidence="6 7">NCAIM B.02610</strain>
    </source>
</reference>
<comment type="caution">
    <text evidence="6">The sequence shown here is derived from an EMBL/GenBank/DDBJ whole genome shotgun (WGS) entry which is preliminary data.</text>
</comment>
<evidence type="ECO:0000256" key="4">
    <source>
        <dbReference type="RuleBase" id="RU361169"/>
    </source>
</evidence>
<dbReference type="InterPro" id="IPR006626">
    <property type="entry name" value="PbH1"/>
</dbReference>
<dbReference type="Pfam" id="PF00295">
    <property type="entry name" value="Glyco_hydro_28"/>
    <property type="match status" value="1"/>
</dbReference>
<accession>A0ABV6KIZ7</accession>
<keyword evidence="3 4" id="KW-0326">Glycosidase</keyword>
<dbReference type="InterPro" id="IPR051801">
    <property type="entry name" value="GH28_Enzymes"/>
</dbReference>
<evidence type="ECO:0000313" key="6">
    <source>
        <dbReference type="EMBL" id="MFC0473303.1"/>
    </source>
</evidence>
<evidence type="ECO:0000256" key="3">
    <source>
        <dbReference type="ARBA" id="ARBA00023295"/>
    </source>
</evidence>
<evidence type="ECO:0000259" key="5">
    <source>
        <dbReference type="Pfam" id="PF12708"/>
    </source>
</evidence>
<dbReference type="InterPro" id="IPR000743">
    <property type="entry name" value="Glyco_hydro_28"/>
</dbReference>
<keyword evidence="7" id="KW-1185">Reference proteome</keyword>
<dbReference type="InterPro" id="IPR011050">
    <property type="entry name" value="Pectin_lyase_fold/virulence"/>
</dbReference>
<dbReference type="InterPro" id="IPR024535">
    <property type="entry name" value="RHGA/B-epi-like_pectate_lyase"/>
</dbReference>
<organism evidence="6 7">
    <name type="scientific">Halalkalibacter kiskunsagensis</name>
    <dbReference type="NCBI Taxonomy" id="1548599"/>
    <lineage>
        <taxon>Bacteria</taxon>
        <taxon>Bacillati</taxon>
        <taxon>Bacillota</taxon>
        <taxon>Bacilli</taxon>
        <taxon>Bacillales</taxon>
        <taxon>Bacillaceae</taxon>
        <taxon>Halalkalibacter</taxon>
    </lineage>
</organism>
<evidence type="ECO:0000313" key="7">
    <source>
        <dbReference type="Proteomes" id="UP001589838"/>
    </source>
</evidence>
<evidence type="ECO:0000256" key="1">
    <source>
        <dbReference type="ARBA" id="ARBA00008834"/>
    </source>
</evidence>
<feature type="domain" description="Rhamnogalacturonase A/B/Epimerase-like pectate lyase" evidence="5">
    <location>
        <begin position="6"/>
        <end position="59"/>
    </location>
</feature>
<gene>
    <name evidence="6" type="ORF">ACFFHM_23070</name>
</gene>
<protein>
    <submittedName>
        <fullName evidence="6">Glycoside hydrolase family 28 protein</fullName>
    </submittedName>
</protein>
<dbReference type="Proteomes" id="UP001589838">
    <property type="component" value="Unassembled WGS sequence"/>
</dbReference>
<dbReference type="RefSeq" id="WP_335959907.1">
    <property type="nucleotide sequence ID" value="NZ_JAXBLX010000007.1"/>
</dbReference>
<dbReference type="PROSITE" id="PS00502">
    <property type="entry name" value="POLYGALACTURONASE"/>
    <property type="match status" value="1"/>
</dbReference>
<comment type="similarity">
    <text evidence="1 4">Belongs to the glycosyl hydrolase 28 family.</text>
</comment>
<dbReference type="InterPro" id="IPR012334">
    <property type="entry name" value="Pectin_lyas_fold"/>
</dbReference>
<evidence type="ECO:0000256" key="2">
    <source>
        <dbReference type="ARBA" id="ARBA00022801"/>
    </source>
</evidence>
<dbReference type="Pfam" id="PF12708">
    <property type="entry name" value="Pect-lyase_RHGA_epim"/>
    <property type="match status" value="1"/>
</dbReference>
<dbReference type="PANTHER" id="PTHR31339">
    <property type="entry name" value="PECTIN LYASE-RELATED"/>
    <property type="match status" value="1"/>
</dbReference>
<keyword evidence="2 4" id="KW-0378">Hydrolase</keyword>
<dbReference type="EMBL" id="JBHLUX010000093">
    <property type="protein sequence ID" value="MFC0473303.1"/>
    <property type="molecule type" value="Genomic_DNA"/>
</dbReference>
<dbReference type="GO" id="GO:0016787">
    <property type="term" value="F:hydrolase activity"/>
    <property type="evidence" value="ECO:0007669"/>
    <property type="project" value="UniProtKB-KW"/>
</dbReference>
<dbReference type="SMART" id="SM00710">
    <property type="entry name" value="PbH1"/>
    <property type="match status" value="4"/>
</dbReference>
<name>A0ABV6KIZ7_9BACI</name>
<dbReference type="SUPFAM" id="SSF51126">
    <property type="entry name" value="Pectin lyase-like"/>
    <property type="match status" value="1"/>
</dbReference>
<sequence length="512" mass="56551">MGIYDITKYGAKGDKVTDNTEAIATAITACSENGGGTVYIPDGTYQTGPIVLKSNITLYIEAGALVLFRSDFEAYQPVETRWSGYECYGFSPLIYGNGLKNVSIKGQGCFDGQGAAWWQIYHRIKQGEEYTSGVTKEIAKLNQGKFKPINTNLIEWDTQFLRPPLLQLINCEQVTLEGITFQNSPFWNTHLVYCDHVSVRGVTFKNPSNTPNGDGFDIDSCQDVRVSDCHFDVGDDCLCLKSGINEDGRRVGKPTENVTVTNCTMFHGHGGVVMGSENSGGIKNVTVSNCVFIGTDRGIRIKTNRARGAYIKNIFVNNIYMEDVFCPLAINSFYRYGVDESDPLMSSPEAIPVTEKTPHIKQIEISNVTAKNCRTAAGFIYGLPEKPVEDVSLRHVTFEMTDDLNEAGGEPDMVKEEITMAGEGIYCKHVNGIEFHRVRVETRQGPALFMDQATHVEIDHLAMKKLHPNTPVVKLGKVEDVVISGRQAIQLKETYLSSEESTSEVVIVGESL</sequence>
<dbReference type="Gene3D" id="2.160.20.10">
    <property type="entry name" value="Single-stranded right-handed beta-helix, Pectin lyase-like"/>
    <property type="match status" value="1"/>
</dbReference>
<proteinExistence type="inferred from homology"/>
<dbReference type="PANTHER" id="PTHR31339:SF9">
    <property type="entry name" value="PLASMIN AND FIBRONECTIN-BINDING PROTEIN A"/>
    <property type="match status" value="1"/>
</dbReference>